<evidence type="ECO:0000313" key="1">
    <source>
        <dbReference type="EMBL" id="KOB74712.1"/>
    </source>
</evidence>
<evidence type="ECO:0000313" key="2">
    <source>
        <dbReference type="Proteomes" id="UP000037510"/>
    </source>
</evidence>
<proteinExistence type="predicted"/>
<accession>A0A0L7LGZ5</accession>
<protein>
    <recommendedName>
        <fullName evidence="3">Cytochrome P450</fullName>
    </recommendedName>
</protein>
<dbReference type="AlphaFoldDB" id="A0A0L7LGZ5"/>
<keyword evidence="2" id="KW-1185">Reference proteome</keyword>
<organism evidence="1 2">
    <name type="scientific">Operophtera brumata</name>
    <name type="common">Winter moth</name>
    <name type="synonym">Phalaena brumata</name>
    <dbReference type="NCBI Taxonomy" id="104452"/>
    <lineage>
        <taxon>Eukaryota</taxon>
        <taxon>Metazoa</taxon>
        <taxon>Ecdysozoa</taxon>
        <taxon>Arthropoda</taxon>
        <taxon>Hexapoda</taxon>
        <taxon>Insecta</taxon>
        <taxon>Pterygota</taxon>
        <taxon>Neoptera</taxon>
        <taxon>Endopterygota</taxon>
        <taxon>Lepidoptera</taxon>
        <taxon>Glossata</taxon>
        <taxon>Ditrysia</taxon>
        <taxon>Geometroidea</taxon>
        <taxon>Geometridae</taxon>
        <taxon>Larentiinae</taxon>
        <taxon>Operophtera</taxon>
    </lineage>
</organism>
<sequence>MPNYGKRAIESYNDVVNEEIDLLLETLRGDEAGLNCNIYTPIVKATSYMVCQALMGLSREQTMELPYLQELIDITPKLICVPNSEAKMAPRHPRHL</sequence>
<reference evidence="1 2" key="1">
    <citation type="journal article" date="2015" name="Genome Biol. Evol.">
        <title>The genome of winter moth (Operophtera brumata) provides a genomic perspective on sexual dimorphism and phenology.</title>
        <authorList>
            <person name="Derks M.F."/>
            <person name="Smit S."/>
            <person name="Salis L."/>
            <person name="Schijlen E."/>
            <person name="Bossers A."/>
            <person name="Mateman C."/>
            <person name="Pijl A.S."/>
            <person name="de Ridder D."/>
            <person name="Groenen M.A."/>
            <person name="Visser M.E."/>
            <person name="Megens H.J."/>
        </authorList>
    </citation>
    <scope>NUCLEOTIDE SEQUENCE [LARGE SCALE GENOMIC DNA]</scope>
    <source>
        <strain evidence="1">WM2013NL</strain>
        <tissue evidence="1">Head and thorax</tissue>
    </source>
</reference>
<name>A0A0L7LGZ5_OPEBR</name>
<comment type="caution">
    <text evidence="1">The sequence shown here is derived from an EMBL/GenBank/DDBJ whole genome shotgun (WGS) entry which is preliminary data.</text>
</comment>
<evidence type="ECO:0008006" key="3">
    <source>
        <dbReference type="Google" id="ProtNLM"/>
    </source>
</evidence>
<dbReference type="Proteomes" id="UP000037510">
    <property type="component" value="Unassembled WGS sequence"/>
</dbReference>
<dbReference type="EMBL" id="JTDY01001158">
    <property type="protein sequence ID" value="KOB74712.1"/>
    <property type="molecule type" value="Genomic_DNA"/>
</dbReference>
<gene>
    <name evidence="1" type="ORF">OBRU01_08887</name>
</gene>